<name>A0ABT7B3M1_9CYAN</name>
<protein>
    <submittedName>
        <fullName evidence="1">Uncharacterized protein</fullName>
    </submittedName>
</protein>
<dbReference type="RefSeq" id="WP_283765759.1">
    <property type="nucleotide sequence ID" value="NZ_JAQOSO010000020.1"/>
</dbReference>
<keyword evidence="2" id="KW-1185">Reference proteome</keyword>
<evidence type="ECO:0000313" key="2">
    <source>
        <dbReference type="Proteomes" id="UP001235849"/>
    </source>
</evidence>
<dbReference type="EMBL" id="JAQOSO010000020">
    <property type="protein sequence ID" value="MDJ1173392.1"/>
    <property type="molecule type" value="Genomic_DNA"/>
</dbReference>
<evidence type="ECO:0000313" key="1">
    <source>
        <dbReference type="EMBL" id="MDJ1173392.1"/>
    </source>
</evidence>
<dbReference type="Proteomes" id="UP001235849">
    <property type="component" value="Unassembled WGS sequence"/>
</dbReference>
<comment type="caution">
    <text evidence="1">The sequence shown here is derived from an EMBL/GenBank/DDBJ whole genome shotgun (WGS) entry which is preliminary data.</text>
</comment>
<proteinExistence type="predicted"/>
<gene>
    <name evidence="1" type="ORF">PMG25_04735</name>
</gene>
<reference evidence="1 2" key="1">
    <citation type="submission" date="2023-01" db="EMBL/GenBank/DDBJ databases">
        <title>Novel diversity within Roseofilum (Cyanobacteria; Desertifilaceae) from marine benthic mats with descriptions of four novel species.</title>
        <authorList>
            <person name="Wang Y."/>
            <person name="Berthold D.E."/>
            <person name="Hu J."/>
            <person name="Lefler F.W."/>
            <person name="Laughinghouse H.D. IV."/>
        </authorList>
    </citation>
    <scope>NUCLEOTIDE SEQUENCE [LARGE SCALE GENOMIC DNA]</scope>
    <source>
        <strain evidence="1 2">BLCC-M114</strain>
    </source>
</reference>
<sequence length="75" mass="8950">MTKTYQEIVNQGYQALIDSLGIVDAIRFIQYLNPGKENYTQDRDRWLSQHTLPEIFETMRQQTPDNPQQYDEIIE</sequence>
<organism evidence="1 2">
    <name type="scientific">Roseofilum capinflatum BLCC-M114</name>
    <dbReference type="NCBI Taxonomy" id="3022440"/>
    <lineage>
        <taxon>Bacteria</taxon>
        <taxon>Bacillati</taxon>
        <taxon>Cyanobacteriota</taxon>
        <taxon>Cyanophyceae</taxon>
        <taxon>Desertifilales</taxon>
        <taxon>Desertifilaceae</taxon>
        <taxon>Roseofilum</taxon>
        <taxon>Roseofilum capinflatum</taxon>
    </lineage>
</organism>
<accession>A0ABT7B3M1</accession>